<proteinExistence type="predicted"/>
<dbReference type="GO" id="GO:0031146">
    <property type="term" value="P:SCF-dependent proteasomal ubiquitin-dependent protein catabolic process"/>
    <property type="evidence" value="ECO:0007669"/>
    <property type="project" value="TreeGrafter"/>
</dbReference>
<organism evidence="1 2">
    <name type="scientific">Heracleum sosnowskyi</name>
    <dbReference type="NCBI Taxonomy" id="360622"/>
    <lineage>
        <taxon>Eukaryota</taxon>
        <taxon>Viridiplantae</taxon>
        <taxon>Streptophyta</taxon>
        <taxon>Embryophyta</taxon>
        <taxon>Tracheophyta</taxon>
        <taxon>Spermatophyta</taxon>
        <taxon>Magnoliopsida</taxon>
        <taxon>eudicotyledons</taxon>
        <taxon>Gunneridae</taxon>
        <taxon>Pentapetalae</taxon>
        <taxon>asterids</taxon>
        <taxon>campanulids</taxon>
        <taxon>Apiales</taxon>
        <taxon>Apiaceae</taxon>
        <taxon>Apioideae</taxon>
        <taxon>apioid superclade</taxon>
        <taxon>Tordylieae</taxon>
        <taxon>Tordyliinae</taxon>
        <taxon>Heracleum</taxon>
    </lineage>
</organism>
<dbReference type="SUPFAM" id="SSF81383">
    <property type="entry name" value="F-box domain"/>
    <property type="match status" value="1"/>
</dbReference>
<reference evidence="1" key="2">
    <citation type="submission" date="2023-05" db="EMBL/GenBank/DDBJ databases">
        <authorList>
            <person name="Schelkunov M.I."/>
        </authorList>
    </citation>
    <scope>NUCLEOTIDE SEQUENCE</scope>
    <source>
        <strain evidence="1">Hsosn_3</strain>
        <tissue evidence="1">Leaf</tissue>
    </source>
</reference>
<dbReference type="EMBL" id="JAUIZM010000003">
    <property type="protein sequence ID" value="KAK1393995.1"/>
    <property type="molecule type" value="Genomic_DNA"/>
</dbReference>
<dbReference type="PANTHER" id="PTHR13318">
    <property type="entry name" value="PARTNER OF PAIRED, ISOFORM B-RELATED"/>
    <property type="match status" value="1"/>
</dbReference>
<evidence type="ECO:0000313" key="1">
    <source>
        <dbReference type="EMBL" id="KAK1393995.1"/>
    </source>
</evidence>
<dbReference type="AlphaFoldDB" id="A0AAD8IXV1"/>
<dbReference type="FunFam" id="3.80.10.10:FF:002340">
    <property type="entry name" value="Uncharacterized protein"/>
    <property type="match status" value="1"/>
</dbReference>
<dbReference type="InterPro" id="IPR036047">
    <property type="entry name" value="F-box-like_dom_sf"/>
</dbReference>
<sequence>MPSSPRKSPFLPLKNPLKDVFYKMRFHSRSNSVTPPTEFDETHVLNPVYNPGFTRVSYGPDFTSLISDENLLCILSKVDENQLGLCGLVCKRWEKLSGKLVRSLKLLDWEFLDSGRLIYRFPNLVDVDVVRACVRRSHSSGILVSSRFVSVELNSGVSNDGFVRKLDLLDSRVVDQGIRVLVEGCLSLRKLVLVNVSEEGLSCVAEGCKTLQELELYCCCDFVLSGISMCQNLQILKLVGCIDGFYDSVVSDIGLTILAQGCRRLVQLELVGCEGSFDGIKAVGQCCQMLEELTLCDHRMDGGWLAALSYCGNLKTLKLKSCMSIDSSPGPDEHLSYCRTLEELHLQHCRMRDKQSVRALFIACQTVRDLVIEDCWGLDNVTFAYASICRRVRLLSLEGCSLLTMEGFDPVVLSWKELNRLKVISCNNIKDGEITIELATLFSSLKELKWRPDSRSIMLSGLAGTGVGQRGGRSFSRK</sequence>
<comment type="caution">
    <text evidence="1">The sequence shown here is derived from an EMBL/GenBank/DDBJ whole genome shotgun (WGS) entry which is preliminary data.</text>
</comment>
<dbReference type="PANTHER" id="PTHR13318:SF74">
    <property type="entry name" value="OS02G0658500 PROTEIN"/>
    <property type="match status" value="1"/>
</dbReference>
<gene>
    <name evidence="1" type="ORF">POM88_013051</name>
</gene>
<dbReference type="GO" id="GO:0019005">
    <property type="term" value="C:SCF ubiquitin ligase complex"/>
    <property type="evidence" value="ECO:0007669"/>
    <property type="project" value="TreeGrafter"/>
</dbReference>
<dbReference type="Gene3D" id="3.80.10.10">
    <property type="entry name" value="Ribonuclease Inhibitor"/>
    <property type="match status" value="2"/>
</dbReference>
<evidence type="ECO:0000313" key="2">
    <source>
        <dbReference type="Proteomes" id="UP001237642"/>
    </source>
</evidence>
<accession>A0AAD8IXV1</accession>
<dbReference type="Gene3D" id="1.20.1280.50">
    <property type="match status" value="1"/>
</dbReference>
<keyword evidence="2" id="KW-1185">Reference proteome</keyword>
<dbReference type="Proteomes" id="UP001237642">
    <property type="component" value="Unassembled WGS sequence"/>
</dbReference>
<dbReference type="InterPro" id="IPR032675">
    <property type="entry name" value="LRR_dom_sf"/>
</dbReference>
<name>A0AAD8IXV1_9APIA</name>
<dbReference type="SUPFAM" id="SSF52047">
    <property type="entry name" value="RNI-like"/>
    <property type="match status" value="2"/>
</dbReference>
<protein>
    <submittedName>
        <fullName evidence="1">Leucine-rich repeat</fullName>
    </submittedName>
</protein>
<reference evidence="1" key="1">
    <citation type="submission" date="2023-02" db="EMBL/GenBank/DDBJ databases">
        <title>Genome of toxic invasive species Heracleum sosnowskyi carries increased number of genes despite the absence of recent whole-genome duplications.</title>
        <authorList>
            <person name="Schelkunov M."/>
            <person name="Shtratnikova V."/>
            <person name="Makarenko M."/>
            <person name="Klepikova A."/>
            <person name="Omelchenko D."/>
            <person name="Novikova G."/>
            <person name="Obukhova E."/>
            <person name="Bogdanov V."/>
            <person name="Penin A."/>
            <person name="Logacheva M."/>
        </authorList>
    </citation>
    <scope>NUCLEOTIDE SEQUENCE</scope>
    <source>
        <strain evidence="1">Hsosn_3</strain>
        <tissue evidence="1">Leaf</tissue>
    </source>
</reference>